<sequence length="179" mass="20937">MDYALLLLGPDEPINLNTRLRSSYDYFKHQGITAKTLFRIQKADRNRFRESLTKCRTLAVALLKEVHDRLDSYFQARDVALSINLDIFDPRSVDNEIAVARNWSTINGKQIRDKLTEIINYVLWEMNIQKLIPYFLFPETMLATPFYSLKIIILWNIIGFNSMFKSSSSSLFSLTFRDP</sequence>
<organism evidence="1 2">
    <name type="scientific">Lepeophtheirus salmonis</name>
    <name type="common">Salmon louse</name>
    <name type="synonym">Caligus salmonis</name>
    <dbReference type="NCBI Taxonomy" id="72036"/>
    <lineage>
        <taxon>Eukaryota</taxon>
        <taxon>Metazoa</taxon>
        <taxon>Ecdysozoa</taxon>
        <taxon>Arthropoda</taxon>
        <taxon>Crustacea</taxon>
        <taxon>Multicrustacea</taxon>
        <taxon>Hexanauplia</taxon>
        <taxon>Copepoda</taxon>
        <taxon>Siphonostomatoida</taxon>
        <taxon>Caligidae</taxon>
        <taxon>Lepeophtheirus</taxon>
    </lineage>
</organism>
<evidence type="ECO:0000313" key="1">
    <source>
        <dbReference type="EMBL" id="CAF3033707.1"/>
    </source>
</evidence>
<dbReference type="EMBL" id="HG994588">
    <property type="protein sequence ID" value="CAF3033707.1"/>
    <property type="molecule type" value="Genomic_DNA"/>
</dbReference>
<keyword evidence="2" id="KW-1185">Reference proteome</keyword>
<name>A0A7R8HDU7_LEPSM</name>
<evidence type="ECO:0000313" key="2">
    <source>
        <dbReference type="Proteomes" id="UP000675881"/>
    </source>
</evidence>
<accession>A0A7R8HDU7</accession>
<dbReference type="AlphaFoldDB" id="A0A7R8HDU7"/>
<gene>
    <name evidence="1" type="ORF">LSAA_14746</name>
</gene>
<proteinExistence type="predicted"/>
<reference evidence="1" key="1">
    <citation type="submission" date="2021-02" db="EMBL/GenBank/DDBJ databases">
        <authorList>
            <person name="Bekaert M."/>
        </authorList>
    </citation>
    <scope>NUCLEOTIDE SEQUENCE</scope>
    <source>
        <strain evidence="1">IoA-00</strain>
    </source>
</reference>
<dbReference type="Proteomes" id="UP000675881">
    <property type="component" value="Chromosome 9"/>
</dbReference>
<protein>
    <submittedName>
        <fullName evidence="1">(salmon louse) hypothetical protein</fullName>
    </submittedName>
</protein>